<feature type="non-terminal residue" evidence="1">
    <location>
        <position position="1"/>
    </location>
</feature>
<dbReference type="AlphaFoldDB" id="A0A7J7LC80"/>
<evidence type="ECO:0000313" key="1">
    <source>
        <dbReference type="EMBL" id="KAF6140124.1"/>
    </source>
</evidence>
<reference evidence="1 2" key="1">
    <citation type="journal article" date="2020" name="IScience">
        <title>Genome Sequencing of the Endangered Kingdonia uniflora (Circaeasteraceae, Ranunculales) Reveals Potential Mechanisms of Evolutionary Specialization.</title>
        <authorList>
            <person name="Sun Y."/>
            <person name="Deng T."/>
            <person name="Zhang A."/>
            <person name="Moore M.J."/>
            <person name="Landis J.B."/>
            <person name="Lin N."/>
            <person name="Zhang H."/>
            <person name="Zhang X."/>
            <person name="Huang J."/>
            <person name="Zhang X."/>
            <person name="Sun H."/>
            <person name="Wang H."/>
        </authorList>
    </citation>
    <scope>NUCLEOTIDE SEQUENCE [LARGE SCALE GENOMIC DNA]</scope>
    <source>
        <strain evidence="1">TB1705</strain>
        <tissue evidence="1">Leaf</tissue>
    </source>
</reference>
<proteinExistence type="predicted"/>
<sequence>MCRFIAEVFSLYPLMQHHSHIVNFMWHKCISRSSPVMIWKGTTGDDFRCYSFTHQSRLYVIISRINKYG</sequence>
<comment type="caution">
    <text evidence="1">The sequence shown here is derived from an EMBL/GenBank/DDBJ whole genome shotgun (WGS) entry which is preliminary data.</text>
</comment>
<gene>
    <name evidence="1" type="ORF">GIB67_028930</name>
</gene>
<accession>A0A7J7LC80</accession>
<name>A0A7J7LC80_9MAGN</name>
<keyword evidence="2" id="KW-1185">Reference proteome</keyword>
<dbReference type="EMBL" id="JACGCM010002399">
    <property type="protein sequence ID" value="KAF6140124.1"/>
    <property type="molecule type" value="Genomic_DNA"/>
</dbReference>
<dbReference type="Proteomes" id="UP000541444">
    <property type="component" value="Unassembled WGS sequence"/>
</dbReference>
<organism evidence="1 2">
    <name type="scientific">Kingdonia uniflora</name>
    <dbReference type="NCBI Taxonomy" id="39325"/>
    <lineage>
        <taxon>Eukaryota</taxon>
        <taxon>Viridiplantae</taxon>
        <taxon>Streptophyta</taxon>
        <taxon>Embryophyta</taxon>
        <taxon>Tracheophyta</taxon>
        <taxon>Spermatophyta</taxon>
        <taxon>Magnoliopsida</taxon>
        <taxon>Ranunculales</taxon>
        <taxon>Circaeasteraceae</taxon>
        <taxon>Kingdonia</taxon>
    </lineage>
</organism>
<evidence type="ECO:0000313" key="2">
    <source>
        <dbReference type="Proteomes" id="UP000541444"/>
    </source>
</evidence>
<protein>
    <submittedName>
        <fullName evidence="1">Uncharacterized protein</fullName>
    </submittedName>
</protein>